<evidence type="ECO:0000256" key="1">
    <source>
        <dbReference type="ARBA" id="ARBA00010996"/>
    </source>
</evidence>
<dbReference type="GO" id="GO:0046872">
    <property type="term" value="F:metal ion binding"/>
    <property type="evidence" value="ECO:0007669"/>
    <property type="project" value="UniProtKB-KW"/>
</dbReference>
<dbReference type="PROSITE" id="PS51257">
    <property type="entry name" value="PROKAR_LIPOPROTEIN"/>
    <property type="match status" value="1"/>
</dbReference>
<protein>
    <submittedName>
        <fullName evidence="6">SCO family protein</fullName>
    </submittedName>
</protein>
<accession>A0A2S1LIH8</accession>
<keyword evidence="2 3" id="KW-0186">Copper</keyword>
<evidence type="ECO:0000259" key="5">
    <source>
        <dbReference type="PROSITE" id="PS51352"/>
    </source>
</evidence>
<dbReference type="EMBL" id="CP020918">
    <property type="protein sequence ID" value="AWG23539.1"/>
    <property type="molecule type" value="Genomic_DNA"/>
</dbReference>
<dbReference type="RefSeq" id="WP_108742434.1">
    <property type="nucleotide sequence ID" value="NZ_CP020918.1"/>
</dbReference>
<dbReference type="Proteomes" id="UP000244527">
    <property type="component" value="Chromosome"/>
</dbReference>
<dbReference type="InterPro" id="IPR003782">
    <property type="entry name" value="SCO1/SenC"/>
</dbReference>
<name>A0A2S1LIH8_9FLAO</name>
<evidence type="ECO:0000256" key="3">
    <source>
        <dbReference type="PIRSR" id="PIRSR603782-1"/>
    </source>
</evidence>
<feature type="binding site" evidence="3">
    <location>
        <position position="183"/>
    </location>
    <ligand>
        <name>Cu cation</name>
        <dbReference type="ChEBI" id="CHEBI:23378"/>
    </ligand>
</feature>
<dbReference type="Gene3D" id="3.40.30.10">
    <property type="entry name" value="Glutaredoxin"/>
    <property type="match status" value="1"/>
</dbReference>
<evidence type="ECO:0000256" key="4">
    <source>
        <dbReference type="PIRSR" id="PIRSR603782-2"/>
    </source>
</evidence>
<sequence>MKKLRNKMVIVFILTAVFVSCKGKNDEVESRVASLPYYNDPAFTPHWLSPQSDSLKTFHKIPAFNLTNQDGKSVTDKTFDNKIYITDFFFSTCPGICPKMTANLAVVQEAFKNDDSVLLLSHSVTPDKDSVPVLKAYANEKGVISNKWHLLTGKKEEIYNLARNFYYVEEDQGVKKSINDFLHTENFVLVDKSKHIRGIYNGLNAASVQQLIADVKLLEKEK</sequence>
<keyword evidence="3" id="KW-0479">Metal-binding</keyword>
<keyword evidence="4" id="KW-1015">Disulfide bond</keyword>
<dbReference type="OrthoDB" id="9811998at2"/>
<reference evidence="6 7" key="1">
    <citation type="submission" date="2017-04" db="EMBL/GenBank/DDBJ databases">
        <title>Compelte genome sequence of WV33.</title>
        <authorList>
            <person name="Lee P.C."/>
        </authorList>
    </citation>
    <scope>NUCLEOTIDE SEQUENCE [LARGE SCALE GENOMIC DNA]</scope>
    <source>
        <strain evidence="6 7">WV33</strain>
    </source>
</reference>
<dbReference type="InterPro" id="IPR036249">
    <property type="entry name" value="Thioredoxin-like_sf"/>
</dbReference>
<feature type="binding site" evidence="3">
    <location>
        <position position="93"/>
    </location>
    <ligand>
        <name>Cu cation</name>
        <dbReference type="ChEBI" id="CHEBI:23378"/>
    </ligand>
</feature>
<dbReference type="SUPFAM" id="SSF52833">
    <property type="entry name" value="Thioredoxin-like"/>
    <property type="match status" value="1"/>
</dbReference>
<proteinExistence type="inferred from homology"/>
<feature type="disulfide bond" description="Redox-active" evidence="4">
    <location>
        <begin position="93"/>
        <end position="97"/>
    </location>
</feature>
<dbReference type="PROSITE" id="PS51352">
    <property type="entry name" value="THIOREDOXIN_2"/>
    <property type="match status" value="1"/>
</dbReference>
<feature type="domain" description="Thioredoxin" evidence="5">
    <location>
        <begin position="55"/>
        <end position="220"/>
    </location>
</feature>
<keyword evidence="7" id="KW-1185">Reference proteome</keyword>
<evidence type="ECO:0000313" key="7">
    <source>
        <dbReference type="Proteomes" id="UP000244527"/>
    </source>
</evidence>
<comment type="similarity">
    <text evidence="1">Belongs to the SCO1/2 family.</text>
</comment>
<dbReference type="PANTHER" id="PTHR12151:SF25">
    <property type="entry name" value="LINALOOL DEHYDRATASE_ISOMERASE DOMAIN-CONTAINING PROTEIN"/>
    <property type="match status" value="1"/>
</dbReference>
<organism evidence="6 7">
    <name type="scientific">Flavobacterium faecale</name>
    <dbReference type="NCBI Taxonomy" id="1355330"/>
    <lineage>
        <taxon>Bacteria</taxon>
        <taxon>Pseudomonadati</taxon>
        <taxon>Bacteroidota</taxon>
        <taxon>Flavobacteriia</taxon>
        <taxon>Flavobacteriales</taxon>
        <taxon>Flavobacteriaceae</taxon>
        <taxon>Flavobacterium</taxon>
    </lineage>
</organism>
<dbReference type="KEGG" id="ffa:FFWV33_02580"/>
<evidence type="ECO:0000256" key="2">
    <source>
        <dbReference type="ARBA" id="ARBA00023008"/>
    </source>
</evidence>
<dbReference type="Pfam" id="PF02630">
    <property type="entry name" value="SCO1-SenC"/>
    <property type="match status" value="1"/>
</dbReference>
<gene>
    <name evidence="6" type="ORF">FFWV33_02580</name>
</gene>
<dbReference type="PANTHER" id="PTHR12151">
    <property type="entry name" value="ELECTRON TRANSPORT PROTIN SCO1/SENC FAMILY MEMBER"/>
    <property type="match status" value="1"/>
</dbReference>
<dbReference type="AlphaFoldDB" id="A0A2S1LIH8"/>
<dbReference type="InterPro" id="IPR013766">
    <property type="entry name" value="Thioredoxin_domain"/>
</dbReference>
<dbReference type="CDD" id="cd02968">
    <property type="entry name" value="SCO"/>
    <property type="match status" value="1"/>
</dbReference>
<evidence type="ECO:0000313" key="6">
    <source>
        <dbReference type="EMBL" id="AWG23539.1"/>
    </source>
</evidence>
<feature type="binding site" evidence="3">
    <location>
        <position position="97"/>
    </location>
    <ligand>
        <name>Cu cation</name>
        <dbReference type="ChEBI" id="CHEBI:23378"/>
    </ligand>
</feature>